<accession>A0A624F6Y3</accession>
<dbReference type="EMBL" id="AALHBX010000019">
    <property type="protein sequence ID" value="ECZ5738698.1"/>
    <property type="molecule type" value="Genomic_DNA"/>
</dbReference>
<reference evidence="1 2" key="1">
    <citation type="submission" date="2019-10" db="EMBL/GenBank/DDBJ databases">
        <authorList>
            <consortium name="PulseNet: The National Subtyping Network for Foodborne Disease Surveillance"/>
            <person name="Tarr C.L."/>
            <person name="Trees E."/>
            <person name="Katz L.S."/>
            <person name="Carleton-Romer H.A."/>
            <person name="Stroika S."/>
            <person name="Kucerova Z."/>
            <person name="Roache K.F."/>
            <person name="Sabol A.L."/>
            <person name="Besser J."/>
            <person name="Gerner-Smidt P."/>
        </authorList>
    </citation>
    <scope>NUCLEOTIDE SEQUENCE [LARGE SCALE GENOMIC DNA]</scope>
    <source>
        <strain evidence="1 2">PNUSAC012091</strain>
    </source>
</reference>
<organism evidence="1 2">
    <name type="scientific">Campylobacter jejuni</name>
    <dbReference type="NCBI Taxonomy" id="197"/>
    <lineage>
        <taxon>Bacteria</taxon>
        <taxon>Pseudomonadati</taxon>
        <taxon>Campylobacterota</taxon>
        <taxon>Epsilonproteobacteria</taxon>
        <taxon>Campylobacterales</taxon>
        <taxon>Campylobacteraceae</taxon>
        <taxon>Campylobacter</taxon>
    </lineage>
</organism>
<name>A0A624F6Y3_CAMJU</name>
<proteinExistence type="predicted"/>
<comment type="caution">
    <text evidence="1">The sequence shown here is derived from an EMBL/GenBank/DDBJ whole genome shotgun (WGS) entry which is preliminary data.</text>
</comment>
<protein>
    <submittedName>
        <fullName evidence="1">Uncharacterized protein</fullName>
    </submittedName>
</protein>
<dbReference type="AlphaFoldDB" id="A0A624F6Y3"/>
<sequence>MNNLEHFDICTGRVFKILLENFPLKSDILLQNIISETQKDIVELEKIYYHSILYLEELELIKIQSKTMNPIAFLPIAFLNVSLSAKGLSILRATPKSLQNGETLADRILKFSNKTNNEILKHTISYIFELIK</sequence>
<gene>
    <name evidence="1" type="ORF">F8Y55_08770</name>
</gene>
<evidence type="ECO:0000313" key="2">
    <source>
        <dbReference type="Proteomes" id="UP000421425"/>
    </source>
</evidence>
<dbReference type="Proteomes" id="UP000421425">
    <property type="component" value="Unassembled WGS sequence"/>
</dbReference>
<evidence type="ECO:0000313" key="1">
    <source>
        <dbReference type="EMBL" id="ECZ5738698.1"/>
    </source>
</evidence>